<sequence>MSRTVTAIGIGCRASCPADAIVALVRRALAAAAVADDGLLAMFTTVEKQAEPGIPAAATALAIPLVYLPRSALEAAAPSAATRSERVVALFGVPSVAETAALAGAGPGARLVLPRISADGASCAVAAIPQPLAEDVQP</sequence>
<dbReference type="Proteomes" id="UP000603912">
    <property type="component" value="Unassembled WGS sequence"/>
</dbReference>
<proteinExistence type="predicted"/>
<evidence type="ECO:0000259" key="1">
    <source>
        <dbReference type="Pfam" id="PF01890"/>
    </source>
</evidence>
<gene>
    <name evidence="2" type="ORF">GCM10007036_07170</name>
</gene>
<reference evidence="2" key="1">
    <citation type="journal article" date="2014" name="Int. J. Syst. Evol. Microbiol.">
        <title>Complete genome sequence of Corynebacterium casei LMG S-19264T (=DSM 44701T), isolated from a smear-ripened cheese.</title>
        <authorList>
            <consortium name="US DOE Joint Genome Institute (JGI-PGF)"/>
            <person name="Walter F."/>
            <person name="Albersmeier A."/>
            <person name="Kalinowski J."/>
            <person name="Ruckert C."/>
        </authorList>
    </citation>
    <scope>NUCLEOTIDE SEQUENCE</scope>
    <source>
        <strain evidence="2">CGMCC 1.12214</strain>
    </source>
</reference>
<keyword evidence="3" id="KW-1185">Reference proteome</keyword>
<comment type="caution">
    <text evidence="2">The sequence shown here is derived from an EMBL/GenBank/DDBJ whole genome shotgun (WGS) entry which is preliminary data.</text>
</comment>
<evidence type="ECO:0000313" key="2">
    <source>
        <dbReference type="EMBL" id="GGH10554.1"/>
    </source>
</evidence>
<dbReference type="SUPFAM" id="SSF159664">
    <property type="entry name" value="CobE/GbiG C-terminal domain-like"/>
    <property type="match status" value="1"/>
</dbReference>
<dbReference type="RefSeq" id="WP_188516344.1">
    <property type="nucleotide sequence ID" value="NZ_BMES01000001.1"/>
</dbReference>
<dbReference type="GO" id="GO:0009236">
    <property type="term" value="P:cobalamin biosynthetic process"/>
    <property type="evidence" value="ECO:0007669"/>
    <property type="project" value="InterPro"/>
</dbReference>
<feature type="domain" description="CobE/GbiG C-terminal" evidence="1">
    <location>
        <begin position="7"/>
        <end position="126"/>
    </location>
</feature>
<dbReference type="Gene3D" id="3.30.420.180">
    <property type="entry name" value="CobE/GbiG C-terminal domain"/>
    <property type="match status" value="1"/>
</dbReference>
<organism evidence="2 3">
    <name type="scientific">Alsobacter metallidurans</name>
    <dbReference type="NCBI Taxonomy" id="340221"/>
    <lineage>
        <taxon>Bacteria</taxon>
        <taxon>Pseudomonadati</taxon>
        <taxon>Pseudomonadota</taxon>
        <taxon>Alphaproteobacteria</taxon>
        <taxon>Hyphomicrobiales</taxon>
        <taxon>Alsobacteraceae</taxon>
        <taxon>Alsobacter</taxon>
    </lineage>
</organism>
<dbReference type="AlphaFoldDB" id="A0A917I4V8"/>
<dbReference type="PANTHER" id="PTHR37477">
    <property type="entry name" value="COBALT-PRECORRIN-5A HYDROLASE"/>
    <property type="match status" value="1"/>
</dbReference>
<evidence type="ECO:0000313" key="3">
    <source>
        <dbReference type="Proteomes" id="UP000603912"/>
    </source>
</evidence>
<dbReference type="PANTHER" id="PTHR37477:SF1">
    <property type="entry name" value="COBALT-PRECORRIN-5A HYDROLASE"/>
    <property type="match status" value="1"/>
</dbReference>
<protein>
    <recommendedName>
        <fullName evidence="1">CobE/GbiG C-terminal domain-containing protein</fullName>
    </recommendedName>
</protein>
<dbReference type="Pfam" id="PF01890">
    <property type="entry name" value="CbiG_C"/>
    <property type="match status" value="1"/>
</dbReference>
<dbReference type="InterPro" id="IPR052553">
    <property type="entry name" value="CbiG_hydrolase"/>
</dbReference>
<accession>A0A917I4V8</accession>
<name>A0A917I4V8_9HYPH</name>
<dbReference type="InterPro" id="IPR002750">
    <property type="entry name" value="CobE/GbiG_C"/>
</dbReference>
<reference evidence="2" key="2">
    <citation type="submission" date="2020-09" db="EMBL/GenBank/DDBJ databases">
        <authorList>
            <person name="Sun Q."/>
            <person name="Zhou Y."/>
        </authorList>
    </citation>
    <scope>NUCLEOTIDE SEQUENCE</scope>
    <source>
        <strain evidence="2">CGMCC 1.12214</strain>
    </source>
</reference>
<dbReference type="EMBL" id="BMES01000001">
    <property type="protein sequence ID" value="GGH10554.1"/>
    <property type="molecule type" value="Genomic_DNA"/>
</dbReference>
<dbReference type="InterPro" id="IPR036518">
    <property type="entry name" value="CobE/GbiG_C_sf"/>
</dbReference>